<dbReference type="PANTHER" id="PTHR47341">
    <property type="entry name" value="GATA-TYPE ZINC FINGER PROTEIN 1"/>
    <property type="match status" value="1"/>
</dbReference>
<dbReference type="GO" id="GO:0007283">
    <property type="term" value="P:spermatogenesis"/>
    <property type="evidence" value="ECO:0007669"/>
    <property type="project" value="TreeGrafter"/>
</dbReference>
<evidence type="ECO:0000313" key="3">
    <source>
        <dbReference type="Proteomes" id="UP001166674"/>
    </source>
</evidence>
<feature type="compositionally biased region" description="Polar residues" evidence="1">
    <location>
        <begin position="90"/>
        <end position="121"/>
    </location>
</feature>
<feature type="region of interest" description="Disordered" evidence="1">
    <location>
        <begin position="1"/>
        <end position="145"/>
    </location>
</feature>
<gene>
    <name evidence="2" type="ORF">SUZIE_100955</name>
</gene>
<feature type="compositionally biased region" description="Basic residues" evidence="1">
    <location>
        <begin position="29"/>
        <end position="40"/>
    </location>
</feature>
<sequence length="166" mass="18316">MRLGELLAPRRLPVDVESESPRPDDRQKPRPRGCSRRSGRNSKNMQTPVSQKCSSMVSPEPPPAPPGRRPRKQLHPCRGTERADPKFQGVTLTFQIKPDSSLQILPTYSSHSQGPSTSSASAPEPNPGGSEALDHDFLGPRWPHLCSRPQEASPVLSMEKLIVFTH</sequence>
<dbReference type="PANTHER" id="PTHR47341:SF1">
    <property type="entry name" value="GATA-TYPE ZINC FINGER PROTEIN 1"/>
    <property type="match status" value="1"/>
</dbReference>
<accession>A0AA41SQ82</accession>
<comment type="caution">
    <text evidence="2">The sequence shown here is derived from an EMBL/GenBank/DDBJ whole genome shotgun (WGS) entry which is preliminary data.</text>
</comment>
<proteinExistence type="predicted"/>
<evidence type="ECO:0000313" key="2">
    <source>
        <dbReference type="EMBL" id="MBZ3869041.1"/>
    </source>
</evidence>
<organism evidence="2 3">
    <name type="scientific">Sciurus carolinensis</name>
    <name type="common">Eastern gray squirrel</name>
    <dbReference type="NCBI Taxonomy" id="30640"/>
    <lineage>
        <taxon>Eukaryota</taxon>
        <taxon>Metazoa</taxon>
        <taxon>Chordata</taxon>
        <taxon>Craniata</taxon>
        <taxon>Vertebrata</taxon>
        <taxon>Euteleostomi</taxon>
        <taxon>Mammalia</taxon>
        <taxon>Eutheria</taxon>
        <taxon>Euarchontoglires</taxon>
        <taxon>Glires</taxon>
        <taxon>Rodentia</taxon>
        <taxon>Sciuromorpha</taxon>
        <taxon>Sciuridae</taxon>
        <taxon>Sciurinae</taxon>
        <taxon>Sciurini</taxon>
        <taxon>Sciurus</taxon>
    </lineage>
</organism>
<dbReference type="AlphaFoldDB" id="A0AA41SQ82"/>
<feature type="compositionally biased region" description="Basic and acidic residues" evidence="1">
    <location>
        <begin position="19"/>
        <end position="28"/>
    </location>
</feature>
<dbReference type="InterPro" id="IPR053116">
    <property type="entry name" value="GATA-type_Znf_Regulator"/>
</dbReference>
<dbReference type="GO" id="GO:0006357">
    <property type="term" value="P:regulation of transcription by RNA polymerase II"/>
    <property type="evidence" value="ECO:0007669"/>
    <property type="project" value="TreeGrafter"/>
</dbReference>
<evidence type="ECO:0000256" key="1">
    <source>
        <dbReference type="SAM" id="MobiDB-lite"/>
    </source>
</evidence>
<feature type="compositionally biased region" description="Polar residues" evidence="1">
    <location>
        <begin position="41"/>
        <end position="57"/>
    </location>
</feature>
<dbReference type="Proteomes" id="UP001166674">
    <property type="component" value="Unassembled WGS sequence"/>
</dbReference>
<dbReference type="GO" id="GO:0005634">
    <property type="term" value="C:nucleus"/>
    <property type="evidence" value="ECO:0007669"/>
    <property type="project" value="TreeGrafter"/>
</dbReference>
<dbReference type="EMBL" id="JAATJV010132214">
    <property type="protein sequence ID" value="MBZ3869041.1"/>
    <property type="molecule type" value="Genomic_DNA"/>
</dbReference>
<keyword evidence="3" id="KW-1185">Reference proteome</keyword>
<name>A0AA41SQ82_SCICA</name>
<reference evidence="2" key="1">
    <citation type="submission" date="2020-03" db="EMBL/GenBank/DDBJ databases">
        <title>Studies in the Genomics of Life Span.</title>
        <authorList>
            <person name="Glass D."/>
        </authorList>
    </citation>
    <scope>NUCLEOTIDE SEQUENCE</scope>
    <source>
        <strain evidence="2">SUZIE</strain>
        <tissue evidence="2">Muscle</tissue>
    </source>
</reference>
<protein>
    <submittedName>
        <fullName evidence="2">GATA-type zinc finger protein 1</fullName>
    </submittedName>
</protein>
<dbReference type="GO" id="GO:0048599">
    <property type="term" value="P:oocyte development"/>
    <property type="evidence" value="ECO:0007669"/>
    <property type="project" value="TreeGrafter"/>
</dbReference>